<dbReference type="PANTHER" id="PTHR43432:SF3">
    <property type="entry name" value="SLR0285 PROTEIN"/>
    <property type="match status" value="1"/>
</dbReference>
<keyword evidence="6" id="KW-1185">Reference proteome</keyword>
<dbReference type="SFLD" id="SFLDG01084">
    <property type="entry name" value="Uncharacterised_Radical_SAM_Su"/>
    <property type="match status" value="1"/>
</dbReference>
<dbReference type="GO" id="GO:0046872">
    <property type="term" value="F:metal ion binding"/>
    <property type="evidence" value="ECO:0007669"/>
    <property type="project" value="UniProtKB-KW"/>
</dbReference>
<dbReference type="AlphaFoldDB" id="A0A853FPX0"/>
<proteinExistence type="predicted"/>
<accession>A0A853FPX0</accession>
<dbReference type="Proteomes" id="UP000559809">
    <property type="component" value="Unassembled WGS sequence"/>
</dbReference>
<dbReference type="GO" id="GO:0051536">
    <property type="term" value="F:iron-sulfur cluster binding"/>
    <property type="evidence" value="ECO:0007669"/>
    <property type="project" value="UniProtKB-KW"/>
</dbReference>
<dbReference type="CDD" id="cd01335">
    <property type="entry name" value="Radical_SAM"/>
    <property type="match status" value="1"/>
</dbReference>
<dbReference type="Pfam" id="PF04055">
    <property type="entry name" value="Radical_SAM"/>
    <property type="match status" value="1"/>
</dbReference>
<comment type="caution">
    <text evidence="5">The sequence shown here is derived from an EMBL/GenBank/DDBJ whole genome shotgun (WGS) entry which is preliminary data.</text>
</comment>
<dbReference type="Gene3D" id="3.80.30.30">
    <property type="match status" value="1"/>
</dbReference>
<dbReference type="SUPFAM" id="SSF102114">
    <property type="entry name" value="Radical SAM enzymes"/>
    <property type="match status" value="1"/>
</dbReference>
<evidence type="ECO:0000256" key="1">
    <source>
        <dbReference type="ARBA" id="ARBA00022723"/>
    </source>
</evidence>
<dbReference type="InterPro" id="IPR006638">
    <property type="entry name" value="Elp3/MiaA/NifB-like_rSAM"/>
</dbReference>
<dbReference type="NCBIfam" id="NF033668">
    <property type="entry name" value="rSAM_PA0069"/>
    <property type="match status" value="1"/>
</dbReference>
<gene>
    <name evidence="5" type="ORF">H0A72_00570</name>
</gene>
<reference evidence="5 6" key="1">
    <citation type="submission" date="2020-07" db="EMBL/GenBank/DDBJ databases">
        <title>Taxonomic revisions and descriptions of new bacterial species based on genomic comparisons in the high-G+C-content subgroup of the family Alcaligenaceae.</title>
        <authorList>
            <person name="Szabo A."/>
            <person name="Felfoldi T."/>
        </authorList>
    </citation>
    <scope>NUCLEOTIDE SEQUENCE [LARGE SCALE GENOMIC DNA]</scope>
    <source>
        <strain evidence="5 6">LMG 24012</strain>
    </source>
</reference>
<dbReference type="PANTHER" id="PTHR43432">
    <property type="entry name" value="SLR0285 PROTEIN"/>
    <property type="match status" value="1"/>
</dbReference>
<dbReference type="GO" id="GO:0003824">
    <property type="term" value="F:catalytic activity"/>
    <property type="evidence" value="ECO:0007669"/>
    <property type="project" value="InterPro"/>
</dbReference>
<sequence length="357" mass="39972">MPATPIKGRGSLSNQNSRFDAHTRVAFDDDWPAAQEEPPWRPATTVTAERARSIITRNASPDIPFEQSINPYRGCEHGCIYCYARPSHAYLNLSPGLDFETRLYAKENAAEVLRGELSRPSYRPRVIVLGSNTDPYQPIERRLGITRAILQVLSEFGHPVGITTKSASITRDLDLLADMASRRLLRVFMSIGTLDRHIARTLEPRASTPAARMEAVRALSRQGIPTGVLVAPVVPALTDHDMERILGQAAEAGALDAWYALLRLPREVAGLFVEWLRAHHPLKEAHVMNQLRQMHGGKIYESEFSVRMRGTGVFADLLRQRFQKACARFGLNARRVELDVTQFTRPAEAASRQLTLF</sequence>
<evidence type="ECO:0000256" key="2">
    <source>
        <dbReference type="ARBA" id="ARBA00023004"/>
    </source>
</evidence>
<keyword evidence="1" id="KW-0479">Metal-binding</keyword>
<organism evidence="5 6">
    <name type="scientific">Parapusillimonas granuli</name>
    <dbReference type="NCBI Taxonomy" id="380911"/>
    <lineage>
        <taxon>Bacteria</taxon>
        <taxon>Pseudomonadati</taxon>
        <taxon>Pseudomonadota</taxon>
        <taxon>Betaproteobacteria</taxon>
        <taxon>Burkholderiales</taxon>
        <taxon>Alcaligenaceae</taxon>
        <taxon>Parapusillimonas</taxon>
    </lineage>
</organism>
<evidence type="ECO:0000313" key="5">
    <source>
        <dbReference type="EMBL" id="NYT47795.1"/>
    </source>
</evidence>
<dbReference type="EMBL" id="JACCEM010000001">
    <property type="protein sequence ID" value="NYT47795.1"/>
    <property type="molecule type" value="Genomic_DNA"/>
</dbReference>
<evidence type="ECO:0000259" key="4">
    <source>
        <dbReference type="SMART" id="SM00729"/>
    </source>
</evidence>
<dbReference type="InterPro" id="IPR007197">
    <property type="entry name" value="rSAM"/>
</dbReference>
<dbReference type="SFLD" id="SFLDS00029">
    <property type="entry name" value="Radical_SAM"/>
    <property type="match status" value="1"/>
</dbReference>
<evidence type="ECO:0000256" key="3">
    <source>
        <dbReference type="ARBA" id="ARBA00023014"/>
    </source>
</evidence>
<evidence type="ECO:0000313" key="6">
    <source>
        <dbReference type="Proteomes" id="UP000559809"/>
    </source>
</evidence>
<feature type="domain" description="Elp3/MiaA/NifB-like radical SAM core" evidence="4">
    <location>
        <begin position="65"/>
        <end position="293"/>
    </location>
</feature>
<dbReference type="InterPro" id="IPR058240">
    <property type="entry name" value="rSAM_sf"/>
</dbReference>
<dbReference type="InterPro" id="IPR040086">
    <property type="entry name" value="MJ0683-like"/>
</dbReference>
<dbReference type="SMART" id="SM00729">
    <property type="entry name" value="Elp3"/>
    <property type="match status" value="1"/>
</dbReference>
<name>A0A853FPX0_9BURK</name>
<keyword evidence="3" id="KW-0411">Iron-sulfur</keyword>
<protein>
    <submittedName>
        <fullName evidence="5">PA0069 family radical SAM protein</fullName>
    </submittedName>
</protein>
<dbReference type="RefSeq" id="WP_180152857.1">
    <property type="nucleotide sequence ID" value="NZ_JACCEM010000001.1"/>
</dbReference>
<keyword evidence="2" id="KW-0408">Iron</keyword>